<keyword evidence="7" id="KW-0249">Electron transport</keyword>
<feature type="domain" description="Flavodoxin-like" evidence="8">
    <location>
        <begin position="3"/>
        <end position="140"/>
    </location>
</feature>
<evidence type="ECO:0000313" key="10">
    <source>
        <dbReference type="Proteomes" id="UP000838308"/>
    </source>
</evidence>
<protein>
    <submittedName>
        <fullName evidence="9">Flavodoxin</fullName>
    </submittedName>
</protein>
<evidence type="ECO:0000256" key="3">
    <source>
        <dbReference type="ARBA" id="ARBA00005267"/>
    </source>
</evidence>
<dbReference type="Pfam" id="PF00258">
    <property type="entry name" value="Flavodoxin_1"/>
    <property type="match status" value="1"/>
</dbReference>
<dbReference type="PANTHER" id="PTHR42809">
    <property type="entry name" value="FLAVODOXIN 2"/>
    <property type="match status" value="1"/>
</dbReference>
<dbReference type="RefSeq" id="WP_248734810.1">
    <property type="nucleotide sequence ID" value="NZ_CALBWS010000007.1"/>
</dbReference>
<dbReference type="InterPro" id="IPR050619">
    <property type="entry name" value="Flavodoxin"/>
</dbReference>
<keyword evidence="6" id="KW-0288">FMN</keyword>
<dbReference type="InterPro" id="IPR029039">
    <property type="entry name" value="Flavoprotein-like_sf"/>
</dbReference>
<proteinExistence type="inferred from homology"/>
<comment type="caution">
    <text evidence="9">The sequence shown here is derived from an EMBL/GenBank/DDBJ whole genome shotgun (WGS) entry which is preliminary data.</text>
</comment>
<keyword evidence="5" id="KW-0285">Flavoprotein</keyword>
<evidence type="ECO:0000259" key="8">
    <source>
        <dbReference type="PROSITE" id="PS50902"/>
    </source>
</evidence>
<comment type="cofactor">
    <cofactor evidence="1">
        <name>FMN</name>
        <dbReference type="ChEBI" id="CHEBI:58210"/>
    </cofactor>
</comment>
<dbReference type="Gene3D" id="3.40.50.360">
    <property type="match status" value="1"/>
</dbReference>
<comment type="similarity">
    <text evidence="3">Belongs to the flavodoxin family.</text>
</comment>
<evidence type="ECO:0000313" key="9">
    <source>
        <dbReference type="EMBL" id="CAH2714495.1"/>
    </source>
</evidence>
<evidence type="ECO:0000256" key="2">
    <source>
        <dbReference type="ARBA" id="ARBA00003297"/>
    </source>
</evidence>
<dbReference type="SUPFAM" id="SSF52218">
    <property type="entry name" value="Flavoproteins"/>
    <property type="match status" value="1"/>
</dbReference>
<evidence type="ECO:0000256" key="7">
    <source>
        <dbReference type="ARBA" id="ARBA00022982"/>
    </source>
</evidence>
<comment type="function">
    <text evidence="2">Low-potential electron donor to a number of redox enzymes.</text>
</comment>
<dbReference type="PANTHER" id="PTHR42809:SF1">
    <property type="entry name" value="FLAVODOXIN 1"/>
    <property type="match status" value="1"/>
</dbReference>
<dbReference type="PROSITE" id="PS50902">
    <property type="entry name" value="FLAVODOXIN_LIKE"/>
    <property type="match status" value="1"/>
</dbReference>
<evidence type="ECO:0000256" key="4">
    <source>
        <dbReference type="ARBA" id="ARBA00022448"/>
    </source>
</evidence>
<reference evidence="9" key="1">
    <citation type="submission" date="2022-04" db="EMBL/GenBank/DDBJ databases">
        <authorList>
            <person name="Criscuolo A."/>
        </authorList>
    </citation>
    <scope>NUCLEOTIDE SEQUENCE</scope>
    <source>
        <strain evidence="9">CIP111895</strain>
    </source>
</reference>
<keyword evidence="4" id="KW-0813">Transport</keyword>
<evidence type="ECO:0000256" key="5">
    <source>
        <dbReference type="ARBA" id="ARBA00022630"/>
    </source>
</evidence>
<dbReference type="InterPro" id="IPR008254">
    <property type="entry name" value="Flavodoxin/NO_synth"/>
</dbReference>
<dbReference type="EMBL" id="CALBWS010000007">
    <property type="protein sequence ID" value="CAH2714495.1"/>
    <property type="molecule type" value="Genomic_DNA"/>
</dbReference>
<sequence length="149" mass="17399">MKIAMVYASRTGNTEELIKCLYERFLPHFSNIVLYEVDEFALSQLSEYDAIVIGTYTWGDGEIPPDMFFLYEAFEKQNVKHMITGVVGSGDRFYPHFCGAVDEFRDMLYVQTNLAVTLKIELFPQESDMERCNQFVDFFIKRVKRKSLT</sequence>
<accession>A0ABN8KPA4</accession>
<name>A0ABN8KPA4_9BACI</name>
<organism evidence="9 10">
    <name type="scientific">Neobacillus rhizosphaerae</name>
    <dbReference type="NCBI Taxonomy" id="2880965"/>
    <lineage>
        <taxon>Bacteria</taxon>
        <taxon>Bacillati</taxon>
        <taxon>Bacillota</taxon>
        <taxon>Bacilli</taxon>
        <taxon>Bacillales</taxon>
        <taxon>Bacillaceae</taxon>
        <taxon>Neobacillus</taxon>
    </lineage>
</organism>
<dbReference type="Proteomes" id="UP000838308">
    <property type="component" value="Unassembled WGS sequence"/>
</dbReference>
<gene>
    <name evidence="9" type="ORF">BACCIP111895_01658</name>
</gene>
<evidence type="ECO:0000256" key="1">
    <source>
        <dbReference type="ARBA" id="ARBA00001917"/>
    </source>
</evidence>
<evidence type="ECO:0000256" key="6">
    <source>
        <dbReference type="ARBA" id="ARBA00022643"/>
    </source>
</evidence>
<keyword evidence="10" id="KW-1185">Reference proteome</keyword>